<sequence>MEGRHGPFEEVIAWFKRIPPVTRILFTGTLLASLAAHFGLIRPFQFFFAPVPLIVPKLQIWRLVTNFFIQPVKFDLLVNLFYLYSQSYALETSHFTNRTADYGWCVFLVMMILNGISTAFFFLLPGYFMPVMSQPLIIAIVYVWSQFFREVDVTFMFGLRFKALFLPWALVALDILSGGNGISSLTGILAGHIYYFLDHLFPLQNDGQRIVSTPQFLYNYFPPPAGSGGAQHGQAPGTAGVAGGQQPAGPAGLRNRHTWGSGQRLGDG</sequence>
<dbReference type="GO" id="GO:0006950">
    <property type="term" value="P:response to stress"/>
    <property type="evidence" value="ECO:0007669"/>
    <property type="project" value="UniProtKB-ARBA"/>
</dbReference>
<comment type="function">
    <text evidence="7">May be involved in the degradation of misfolded endoplasmic reticulum (ER) luminal proteins.</text>
</comment>
<keyword evidence="6 7" id="KW-0472">Membrane</keyword>
<feature type="transmembrane region" description="Helical" evidence="7">
    <location>
        <begin position="60"/>
        <end position="82"/>
    </location>
</feature>
<dbReference type="EMBL" id="JADGJD010001965">
    <property type="protein sequence ID" value="KAJ3036182.1"/>
    <property type="molecule type" value="Genomic_DNA"/>
</dbReference>
<dbReference type="InterPro" id="IPR007599">
    <property type="entry name" value="DER1"/>
</dbReference>
<dbReference type="InterPro" id="IPR035952">
    <property type="entry name" value="Rhomboid-like_sf"/>
</dbReference>
<dbReference type="AlphaFoldDB" id="A0AAD5WXP1"/>
<dbReference type="SUPFAM" id="SSF144091">
    <property type="entry name" value="Rhomboid-like"/>
    <property type="match status" value="1"/>
</dbReference>
<comment type="subcellular location">
    <subcellularLocation>
        <location evidence="1 7">Endoplasmic reticulum membrane</location>
        <topology evidence="1 7">Multi-pass membrane protein</topology>
    </subcellularLocation>
</comment>
<keyword evidence="5 7" id="KW-1133">Transmembrane helix</keyword>
<comment type="caution">
    <text evidence="9">The sequence shown here is derived from an EMBL/GenBank/DDBJ whole genome shotgun (WGS) entry which is preliminary data.</text>
</comment>
<protein>
    <recommendedName>
        <fullName evidence="7">Derlin</fullName>
    </recommendedName>
</protein>
<accession>A0AAD5WXP1</accession>
<evidence type="ECO:0000256" key="2">
    <source>
        <dbReference type="ARBA" id="ARBA00008917"/>
    </source>
</evidence>
<feature type="compositionally biased region" description="Low complexity" evidence="8">
    <location>
        <begin position="233"/>
        <end position="252"/>
    </location>
</feature>
<feature type="transmembrane region" description="Helical" evidence="7">
    <location>
        <begin position="102"/>
        <end position="121"/>
    </location>
</feature>
<organism evidence="9 10">
    <name type="scientific">Rhizophlyctis rosea</name>
    <dbReference type="NCBI Taxonomy" id="64517"/>
    <lineage>
        <taxon>Eukaryota</taxon>
        <taxon>Fungi</taxon>
        <taxon>Fungi incertae sedis</taxon>
        <taxon>Chytridiomycota</taxon>
        <taxon>Chytridiomycota incertae sedis</taxon>
        <taxon>Chytridiomycetes</taxon>
        <taxon>Rhizophlyctidales</taxon>
        <taxon>Rhizophlyctidaceae</taxon>
        <taxon>Rhizophlyctis</taxon>
    </lineage>
</organism>
<dbReference type="Pfam" id="PF04511">
    <property type="entry name" value="DER1"/>
    <property type="match status" value="1"/>
</dbReference>
<evidence type="ECO:0000256" key="4">
    <source>
        <dbReference type="ARBA" id="ARBA00022824"/>
    </source>
</evidence>
<evidence type="ECO:0000313" key="10">
    <source>
        <dbReference type="Proteomes" id="UP001212841"/>
    </source>
</evidence>
<evidence type="ECO:0000256" key="7">
    <source>
        <dbReference type="RuleBase" id="RU363059"/>
    </source>
</evidence>
<dbReference type="Gene3D" id="1.20.1540.10">
    <property type="entry name" value="Rhomboid-like"/>
    <property type="match status" value="1"/>
</dbReference>
<evidence type="ECO:0000256" key="8">
    <source>
        <dbReference type="SAM" id="MobiDB-lite"/>
    </source>
</evidence>
<keyword evidence="3 7" id="KW-0812">Transmembrane</keyword>
<evidence type="ECO:0000256" key="1">
    <source>
        <dbReference type="ARBA" id="ARBA00004477"/>
    </source>
</evidence>
<name>A0AAD5WXP1_9FUNG</name>
<feature type="region of interest" description="Disordered" evidence="8">
    <location>
        <begin position="227"/>
        <end position="268"/>
    </location>
</feature>
<dbReference type="GO" id="GO:0005789">
    <property type="term" value="C:endoplasmic reticulum membrane"/>
    <property type="evidence" value="ECO:0007669"/>
    <property type="project" value="UniProtKB-SubCell"/>
</dbReference>
<keyword evidence="10" id="KW-1185">Reference proteome</keyword>
<feature type="transmembrane region" description="Helical" evidence="7">
    <location>
        <begin position="21"/>
        <end position="40"/>
    </location>
</feature>
<evidence type="ECO:0000256" key="3">
    <source>
        <dbReference type="ARBA" id="ARBA00022692"/>
    </source>
</evidence>
<gene>
    <name evidence="9" type="primary">DERL1</name>
    <name evidence="9" type="ORF">HK097_003898</name>
</gene>
<proteinExistence type="inferred from homology"/>
<evidence type="ECO:0000256" key="6">
    <source>
        <dbReference type="ARBA" id="ARBA00023136"/>
    </source>
</evidence>
<dbReference type="PANTHER" id="PTHR11009">
    <property type="entry name" value="DER1-LIKE PROTEIN, DERLIN"/>
    <property type="match status" value="1"/>
</dbReference>
<feature type="transmembrane region" description="Helical" evidence="7">
    <location>
        <begin position="127"/>
        <end position="145"/>
    </location>
</feature>
<evidence type="ECO:0000256" key="5">
    <source>
        <dbReference type="ARBA" id="ARBA00022989"/>
    </source>
</evidence>
<evidence type="ECO:0000313" key="9">
    <source>
        <dbReference type="EMBL" id="KAJ3036182.1"/>
    </source>
</evidence>
<comment type="similarity">
    <text evidence="2 7">Belongs to the derlin family.</text>
</comment>
<reference evidence="9" key="1">
    <citation type="submission" date="2020-05" db="EMBL/GenBank/DDBJ databases">
        <title>Phylogenomic resolution of chytrid fungi.</title>
        <authorList>
            <person name="Stajich J.E."/>
            <person name="Amses K."/>
            <person name="Simmons R."/>
            <person name="Seto K."/>
            <person name="Myers J."/>
            <person name="Bonds A."/>
            <person name="Quandt C.A."/>
            <person name="Barry K."/>
            <person name="Liu P."/>
            <person name="Grigoriev I."/>
            <person name="Longcore J.E."/>
            <person name="James T.Y."/>
        </authorList>
    </citation>
    <scope>NUCLEOTIDE SEQUENCE</scope>
    <source>
        <strain evidence="9">JEL0318</strain>
    </source>
</reference>
<dbReference type="Proteomes" id="UP001212841">
    <property type="component" value="Unassembled WGS sequence"/>
</dbReference>
<keyword evidence="4 7" id="KW-0256">Endoplasmic reticulum</keyword>